<dbReference type="Pfam" id="PF00083">
    <property type="entry name" value="Sugar_tr"/>
    <property type="match status" value="1"/>
</dbReference>
<evidence type="ECO:0000256" key="3">
    <source>
        <dbReference type="ARBA" id="ARBA00022448"/>
    </source>
</evidence>
<evidence type="ECO:0000256" key="7">
    <source>
        <dbReference type="SAM" id="Phobius"/>
    </source>
</evidence>
<organism evidence="9 10">
    <name type="scientific">Fusarium oxysporum</name>
    <name type="common">Fusarium vascular wilt</name>
    <dbReference type="NCBI Taxonomy" id="5507"/>
    <lineage>
        <taxon>Eukaryota</taxon>
        <taxon>Fungi</taxon>
        <taxon>Dikarya</taxon>
        <taxon>Ascomycota</taxon>
        <taxon>Pezizomycotina</taxon>
        <taxon>Sordariomycetes</taxon>
        <taxon>Hypocreomycetidae</taxon>
        <taxon>Hypocreales</taxon>
        <taxon>Nectriaceae</taxon>
        <taxon>Fusarium</taxon>
        <taxon>Fusarium oxysporum species complex</taxon>
    </lineage>
</organism>
<feature type="transmembrane region" description="Helical" evidence="7">
    <location>
        <begin position="124"/>
        <end position="144"/>
    </location>
</feature>
<evidence type="ECO:0000256" key="4">
    <source>
        <dbReference type="ARBA" id="ARBA00022692"/>
    </source>
</evidence>
<keyword evidence="5 7" id="KW-1133">Transmembrane helix</keyword>
<dbReference type="PANTHER" id="PTHR48022">
    <property type="entry name" value="PLASTIDIC GLUCOSE TRANSPORTER 4"/>
    <property type="match status" value="1"/>
</dbReference>
<dbReference type="GO" id="GO:0005351">
    <property type="term" value="F:carbohydrate:proton symporter activity"/>
    <property type="evidence" value="ECO:0007669"/>
    <property type="project" value="TreeGrafter"/>
</dbReference>
<feature type="transmembrane region" description="Helical" evidence="7">
    <location>
        <begin position="52"/>
        <end position="73"/>
    </location>
</feature>
<accession>A0A8H5EL72</accession>
<comment type="subcellular location">
    <subcellularLocation>
        <location evidence="1">Membrane</location>
        <topology evidence="1">Multi-pass membrane protein</topology>
    </subcellularLocation>
</comment>
<feature type="domain" description="Major facilitator superfamily (MFS) profile" evidence="8">
    <location>
        <begin position="56"/>
        <end position="492"/>
    </location>
</feature>
<feature type="transmembrane region" description="Helical" evidence="7">
    <location>
        <begin position="404"/>
        <end position="427"/>
    </location>
</feature>
<evidence type="ECO:0000313" key="9">
    <source>
        <dbReference type="EMBL" id="KAF5264905.1"/>
    </source>
</evidence>
<dbReference type="InterPro" id="IPR020846">
    <property type="entry name" value="MFS_dom"/>
</dbReference>
<dbReference type="AlphaFoldDB" id="A0A8H5EL72"/>
<sequence>MGKNSLEAKADVAMAENAGHVVDEQILDLDQRIQELVAIAPPFYHNKNLLRLYLLIIPTCLAAAITLGFDASMMSGLQAVPSWDNYFGQPRGALLGIMSAILPLGCVVATPFISLVGDRWGRRMGIFVGAVIMIIGAVIQGASVHFAMFLISRFIIGFGLVFANAYAPMLIGELAHPKERQVITSLYQTSWYIGAILAAWVTFGTFSIPSEWAWRIPSLLQAAPAMLPITCVFLLPESPRWLIANGRSEEAKALLVKWHGNGDEDDELVKLEFIQMRNVIEVEVSNETGWKDLLTSPGNRKRVFILVCLGCFSQWSGNGLVSYYLVRVLETVGVTDARERNILNGCLMIFNWLTSVASAFLTAYMKRRTQFLLSVGGMLGIFASQTLCAGLFNEDHNTAAGKAVIAMLFLFYFFYNLAFNALLYSYPVEILPYPIRAKGFSLLMFFGKASNFINTMVNPIGLQALAWKFYFVYVAWLAIELAIVWKFFIETKGPSLEAIAAYQGDKAQLLINHPSVKAWKTKTKGRYSVADDDPLIVHALSRDRAIVDFRHLVDFFNNLDWNPTVGDIDRYPDKTTPALFVVDPFLPDGDSNPHFTVCNVIGTHNPVTEVNIAAKVDGKHRCPHVRCNDLSWSIFLFCPMSFSVHGGSARGAFAKSRGPMSYARFNHGVMLEYKGIVVDQFHHGRRDSRLRCVLQQDSPIALAYDEFMFRQSKANDENRDVLKKNFLQLWNDLKAGKEKIKNQHEYNQQISFADAPSPYYDMAMLFEFASIMFKNLVKLL</sequence>
<feature type="transmembrane region" description="Helical" evidence="7">
    <location>
        <begin position="371"/>
        <end position="392"/>
    </location>
</feature>
<comment type="caution">
    <text evidence="9">The sequence shown here is derived from an EMBL/GenBank/DDBJ whole genome shotgun (WGS) entry which is preliminary data.</text>
</comment>
<feature type="transmembrane region" description="Helical" evidence="7">
    <location>
        <begin position="342"/>
        <end position="364"/>
    </location>
</feature>
<evidence type="ECO:0000256" key="2">
    <source>
        <dbReference type="ARBA" id="ARBA00010992"/>
    </source>
</evidence>
<protein>
    <recommendedName>
        <fullName evidence="8">Major facilitator superfamily (MFS) profile domain-containing protein</fullName>
    </recommendedName>
</protein>
<dbReference type="FunFam" id="1.20.1250.20:FF:000117">
    <property type="entry name" value="MFS hexose transporter"/>
    <property type="match status" value="1"/>
</dbReference>
<evidence type="ECO:0000256" key="5">
    <source>
        <dbReference type="ARBA" id="ARBA00022989"/>
    </source>
</evidence>
<reference evidence="9" key="1">
    <citation type="submission" date="2020-02" db="EMBL/GenBank/DDBJ databases">
        <title>Identification and distribution of gene clusters putatively required for synthesis of sphingolipid metabolism inhibitors in phylogenetically diverse species of the filamentous fungus Fusarium.</title>
        <authorList>
            <person name="Kim H.-S."/>
            <person name="Busman M."/>
            <person name="Brown D.W."/>
            <person name="Divon H."/>
            <person name="Uhlig S."/>
            <person name="Proctor R.H."/>
        </authorList>
    </citation>
    <scope>NUCLEOTIDE SEQUENCE [LARGE SCALE GENOMIC DNA]</scope>
    <source>
        <strain evidence="9">NRRL 39464</strain>
    </source>
</reference>
<dbReference type="InterPro" id="IPR050360">
    <property type="entry name" value="MFS_Sugar_Transporters"/>
</dbReference>
<dbReference type="GO" id="GO:0016020">
    <property type="term" value="C:membrane"/>
    <property type="evidence" value="ECO:0007669"/>
    <property type="project" value="UniProtKB-SubCell"/>
</dbReference>
<keyword evidence="6 7" id="KW-0472">Membrane</keyword>
<dbReference type="PANTHER" id="PTHR48022:SF29">
    <property type="entry name" value="SUGAR TRANSPORTER, PUTATIVE (AFU_ORTHOLOGUE AFUA_6G14500)-RELATED"/>
    <property type="match status" value="1"/>
</dbReference>
<gene>
    <name evidence="9" type="ORF">FOXYS1_4293</name>
</gene>
<dbReference type="Proteomes" id="UP000558688">
    <property type="component" value="Unassembled WGS sequence"/>
</dbReference>
<dbReference type="SUPFAM" id="SSF103473">
    <property type="entry name" value="MFS general substrate transporter"/>
    <property type="match status" value="1"/>
</dbReference>
<feature type="transmembrane region" description="Helical" evidence="7">
    <location>
        <begin position="214"/>
        <end position="235"/>
    </location>
</feature>
<feature type="transmembrane region" description="Helical" evidence="7">
    <location>
        <begin position="191"/>
        <end position="208"/>
    </location>
</feature>
<dbReference type="NCBIfam" id="TIGR00879">
    <property type="entry name" value="SP"/>
    <property type="match status" value="1"/>
</dbReference>
<keyword evidence="3" id="KW-0813">Transport</keyword>
<name>A0A8H5EL72_FUSOX</name>
<feature type="transmembrane region" description="Helical" evidence="7">
    <location>
        <begin position="303"/>
        <end position="326"/>
    </location>
</feature>
<feature type="transmembrane region" description="Helical" evidence="7">
    <location>
        <begin position="93"/>
        <end position="117"/>
    </location>
</feature>
<feature type="transmembrane region" description="Helical" evidence="7">
    <location>
        <begin position="150"/>
        <end position="171"/>
    </location>
</feature>
<evidence type="ECO:0000313" key="10">
    <source>
        <dbReference type="Proteomes" id="UP000558688"/>
    </source>
</evidence>
<dbReference type="Gene3D" id="1.20.1250.20">
    <property type="entry name" value="MFS general substrate transporter like domains"/>
    <property type="match status" value="1"/>
</dbReference>
<dbReference type="InterPro" id="IPR036259">
    <property type="entry name" value="MFS_trans_sf"/>
</dbReference>
<evidence type="ECO:0000256" key="1">
    <source>
        <dbReference type="ARBA" id="ARBA00004141"/>
    </source>
</evidence>
<dbReference type="InterPro" id="IPR003663">
    <property type="entry name" value="Sugar/inositol_transpt"/>
</dbReference>
<comment type="similarity">
    <text evidence="2">Belongs to the major facilitator superfamily. Sugar transporter (TC 2.A.1.1) family.</text>
</comment>
<dbReference type="InterPro" id="IPR005828">
    <property type="entry name" value="MFS_sugar_transport-like"/>
</dbReference>
<keyword evidence="4 7" id="KW-0812">Transmembrane</keyword>
<evidence type="ECO:0000256" key="6">
    <source>
        <dbReference type="ARBA" id="ARBA00023136"/>
    </source>
</evidence>
<dbReference type="PROSITE" id="PS50850">
    <property type="entry name" value="MFS"/>
    <property type="match status" value="1"/>
</dbReference>
<evidence type="ECO:0000259" key="8">
    <source>
        <dbReference type="PROSITE" id="PS50850"/>
    </source>
</evidence>
<dbReference type="EMBL" id="JAAFOW010000655">
    <property type="protein sequence ID" value="KAF5264905.1"/>
    <property type="molecule type" value="Genomic_DNA"/>
</dbReference>
<proteinExistence type="inferred from homology"/>